<dbReference type="NCBIfam" id="TIGR01693">
    <property type="entry name" value="UTase_glnD"/>
    <property type="match status" value="1"/>
</dbReference>
<dbReference type="InterPro" id="IPR045865">
    <property type="entry name" value="ACT-like_dom_sf"/>
</dbReference>
<dbReference type="SUPFAM" id="SSF81593">
    <property type="entry name" value="Nucleotidyltransferase substrate binding subunit/domain"/>
    <property type="match status" value="1"/>
</dbReference>
<dbReference type="EMBL" id="OX365700">
    <property type="protein sequence ID" value="CAI4031282.1"/>
    <property type="molecule type" value="Genomic_DNA"/>
</dbReference>
<proteinExistence type="inferred from homology"/>
<comment type="catalytic activity">
    <reaction evidence="7">
        <text>[protein-PII]-L-tyrosine + UTP = [protein-PII]-uridylyl-L-tyrosine + diphosphate</text>
        <dbReference type="Rhea" id="RHEA:13673"/>
        <dbReference type="Rhea" id="RHEA-COMP:12147"/>
        <dbReference type="Rhea" id="RHEA-COMP:12148"/>
        <dbReference type="ChEBI" id="CHEBI:33019"/>
        <dbReference type="ChEBI" id="CHEBI:46398"/>
        <dbReference type="ChEBI" id="CHEBI:46858"/>
        <dbReference type="ChEBI" id="CHEBI:90602"/>
        <dbReference type="EC" id="2.7.7.59"/>
    </reaction>
</comment>
<dbReference type="InterPro" id="IPR002912">
    <property type="entry name" value="ACT_dom"/>
</dbReference>
<dbReference type="Gene3D" id="1.10.3090.10">
    <property type="entry name" value="cca-adding enzyme, domain 2"/>
    <property type="match status" value="1"/>
</dbReference>
<comment type="similarity">
    <text evidence="7">Belongs to the GlnD family.</text>
</comment>
<dbReference type="Pfam" id="PF08335">
    <property type="entry name" value="GlnD_UR_UTase"/>
    <property type="match status" value="1"/>
</dbReference>
<dbReference type="CDD" id="cd04899">
    <property type="entry name" value="ACT_ACR-UUR-like_2"/>
    <property type="match status" value="1"/>
</dbReference>
<comment type="catalytic activity">
    <reaction evidence="7">
        <text>[protein-PII]-uridylyl-L-tyrosine + H2O = [protein-PII]-L-tyrosine + UMP + H(+)</text>
        <dbReference type="Rhea" id="RHEA:48600"/>
        <dbReference type="Rhea" id="RHEA-COMP:12147"/>
        <dbReference type="Rhea" id="RHEA-COMP:12148"/>
        <dbReference type="ChEBI" id="CHEBI:15377"/>
        <dbReference type="ChEBI" id="CHEBI:15378"/>
        <dbReference type="ChEBI" id="CHEBI:46858"/>
        <dbReference type="ChEBI" id="CHEBI:57865"/>
        <dbReference type="ChEBI" id="CHEBI:90602"/>
    </reaction>
</comment>
<dbReference type="GO" id="GO:0006808">
    <property type="term" value="P:regulation of nitrogen utilization"/>
    <property type="evidence" value="ECO:0007669"/>
    <property type="project" value="UniProtKB-UniRule"/>
</dbReference>
<dbReference type="PANTHER" id="PTHR47320">
    <property type="entry name" value="BIFUNCTIONAL URIDYLYLTRANSFERASE/URIDYLYL-REMOVING ENZYME"/>
    <property type="match status" value="1"/>
</dbReference>
<comment type="activity regulation">
    <text evidence="7">Uridylyltransferase (UTase) activity is inhibited by glutamine, while glutamine activates uridylyl-removing (UR) activity.</text>
</comment>
<evidence type="ECO:0000256" key="1">
    <source>
        <dbReference type="ARBA" id="ARBA00022679"/>
    </source>
</evidence>
<keyword evidence="1 7" id="KW-0808">Transferase</keyword>
<evidence type="ECO:0000256" key="5">
    <source>
        <dbReference type="ARBA" id="ARBA00022842"/>
    </source>
</evidence>
<dbReference type="PIRSF" id="PIRSF006288">
    <property type="entry name" value="PII_uridyltransf"/>
    <property type="match status" value="1"/>
</dbReference>
<dbReference type="AlphaFoldDB" id="A0AA86MYJ9"/>
<dbReference type="SUPFAM" id="SSF81891">
    <property type="entry name" value="Poly A polymerase C-terminal region-like"/>
    <property type="match status" value="1"/>
</dbReference>
<comment type="domain">
    <text evidence="7">Has four distinct domains: an N-terminal nucleotidyltransferase (NT) domain responsible for UTase activity, a central HD domain that encodes UR activity, and two C-terminal ACT domains that seem to have a role in glutamine sensing.</text>
</comment>
<dbReference type="PROSITE" id="PS51831">
    <property type="entry name" value="HD"/>
    <property type="match status" value="1"/>
</dbReference>
<evidence type="ECO:0000313" key="10">
    <source>
        <dbReference type="EMBL" id="CAI4031282.1"/>
    </source>
</evidence>
<dbReference type="PROSITE" id="PS51671">
    <property type="entry name" value="ACT"/>
    <property type="match status" value="2"/>
</dbReference>
<evidence type="ECO:0000313" key="11">
    <source>
        <dbReference type="Proteomes" id="UP001179121"/>
    </source>
</evidence>
<reference evidence="10" key="1">
    <citation type="submission" date="2022-10" db="EMBL/GenBank/DDBJ databases">
        <authorList>
            <person name="Koch H."/>
        </authorList>
    </citation>
    <scope>NUCLEOTIDE SEQUENCE</scope>
    <source>
        <strain evidence="10">DNF</strain>
    </source>
</reference>
<dbReference type="SUPFAM" id="SSF55021">
    <property type="entry name" value="ACT-like"/>
    <property type="match status" value="2"/>
</dbReference>
<accession>A0AA86MYJ9</accession>
<comment type="caution">
    <text evidence="7">Lacks conserved residue(s) required for the propagation of feature annotation.</text>
</comment>
<dbReference type="InterPro" id="IPR010043">
    <property type="entry name" value="UTase/UR"/>
</dbReference>
<feature type="domain" description="ACT" evidence="8">
    <location>
        <begin position="798"/>
        <end position="879"/>
    </location>
</feature>
<dbReference type="KEGG" id="nti:DNFV4_01708"/>
<evidence type="ECO:0000259" key="9">
    <source>
        <dbReference type="PROSITE" id="PS51831"/>
    </source>
</evidence>
<comment type="cofactor">
    <cofactor evidence="7">
        <name>Mg(2+)</name>
        <dbReference type="ChEBI" id="CHEBI:18420"/>
    </cofactor>
</comment>
<dbReference type="GO" id="GO:0008773">
    <property type="term" value="F:[protein-PII] uridylyltransferase activity"/>
    <property type="evidence" value="ECO:0007669"/>
    <property type="project" value="UniProtKB-UniRule"/>
</dbReference>
<keyword evidence="3" id="KW-0677">Repeat</keyword>
<dbReference type="Pfam" id="PF01966">
    <property type="entry name" value="HD"/>
    <property type="match status" value="1"/>
</dbReference>
<protein>
    <recommendedName>
        <fullName evidence="7">Bifunctional uridylyltransferase/uridylyl-removing enzyme</fullName>
        <shortName evidence="7">UTase/UR</shortName>
    </recommendedName>
    <alternativeName>
        <fullName evidence="7">Bifunctional [protein-PII] modification enzyme</fullName>
    </alternativeName>
    <alternativeName>
        <fullName evidence="7">Bifunctional nitrogen sensor protein</fullName>
    </alternativeName>
    <domain>
        <recommendedName>
            <fullName evidence="7">[Protein-PII] uridylyltransferase</fullName>
            <shortName evidence="7">PII uridylyltransferase</shortName>
            <shortName evidence="7">UTase</shortName>
            <ecNumber evidence="7">2.7.7.59</ecNumber>
        </recommendedName>
    </domain>
    <domain>
        <recommendedName>
            <fullName evidence="7">[Protein-PII]-UMP uridylyl-removing enzyme</fullName>
            <shortName evidence="7">UR</shortName>
            <ecNumber evidence="7">3.1.4.-</ecNumber>
        </recommendedName>
    </domain>
</protein>
<keyword evidence="4 7" id="KW-0378">Hydrolase</keyword>
<evidence type="ECO:0000256" key="6">
    <source>
        <dbReference type="ARBA" id="ARBA00023268"/>
    </source>
</evidence>
<feature type="domain" description="HD" evidence="9">
    <location>
        <begin position="445"/>
        <end position="573"/>
    </location>
</feature>
<dbReference type="InterPro" id="IPR003607">
    <property type="entry name" value="HD/PDEase_dom"/>
</dbReference>
<dbReference type="InterPro" id="IPR043519">
    <property type="entry name" value="NT_sf"/>
</dbReference>
<dbReference type="EC" id="3.1.4.-" evidence="7"/>
<organism evidence="10 11">
    <name type="scientific">Nitrospira tepida</name>
    <dbReference type="NCBI Taxonomy" id="2973512"/>
    <lineage>
        <taxon>Bacteria</taxon>
        <taxon>Pseudomonadati</taxon>
        <taxon>Nitrospirota</taxon>
        <taxon>Nitrospiria</taxon>
        <taxon>Nitrospirales</taxon>
        <taxon>Nitrospiraceae</taxon>
        <taxon>Nitrospira</taxon>
    </lineage>
</organism>
<dbReference type="GO" id="GO:0008081">
    <property type="term" value="F:phosphoric diester hydrolase activity"/>
    <property type="evidence" value="ECO:0007669"/>
    <property type="project" value="UniProtKB-UniRule"/>
</dbReference>
<dbReference type="CDD" id="cd04900">
    <property type="entry name" value="ACT_UUR-like_1"/>
    <property type="match status" value="1"/>
</dbReference>
<comment type="function">
    <text evidence="7">Modifies, by uridylylation and deuridylylation, the PII regulatory proteins (GlnB and homologs), in response to the nitrogen status of the cell that GlnD senses through the glutamine level. Under low glutamine levels, catalyzes the conversion of the PII proteins and UTP to PII-UMP and PPi, while under higher glutamine levels, GlnD hydrolyzes PII-UMP to PII and UMP (deuridylylation). Thus, controls uridylylation state and activity of the PII proteins, and plays an important role in the regulation of nitrogen metabolism.</text>
</comment>
<dbReference type="InterPro" id="IPR006674">
    <property type="entry name" value="HD_domain"/>
</dbReference>
<keyword evidence="6 7" id="KW-0511">Multifunctional enzyme</keyword>
<keyword evidence="5 7" id="KW-0460">Magnesium</keyword>
<keyword evidence="11" id="KW-1185">Reference proteome</keyword>
<evidence type="ECO:0000256" key="3">
    <source>
        <dbReference type="ARBA" id="ARBA00022737"/>
    </source>
</evidence>
<dbReference type="Gene3D" id="3.30.460.10">
    <property type="entry name" value="Beta Polymerase, domain 2"/>
    <property type="match status" value="1"/>
</dbReference>
<gene>
    <name evidence="7" type="primary">glnD</name>
    <name evidence="10" type="ORF">DNFV4_01708</name>
</gene>
<dbReference type="HAMAP" id="MF_00277">
    <property type="entry name" value="PII_uridylyl_transf"/>
    <property type="match status" value="1"/>
</dbReference>
<name>A0AA86MYJ9_9BACT</name>
<dbReference type="EC" id="2.7.7.59" evidence="7"/>
<keyword evidence="2 7" id="KW-0548">Nucleotidyltransferase</keyword>
<dbReference type="SMART" id="SM00471">
    <property type="entry name" value="HDc"/>
    <property type="match status" value="1"/>
</dbReference>
<feature type="domain" description="ACT" evidence="8">
    <location>
        <begin position="685"/>
        <end position="769"/>
    </location>
</feature>
<sequence>MSATLSDERRAIFQRLLGGAPPGDVVAGFTDFVDGLIAGRYRNVVRSGDSRLTETGLRHCCLVALGGYGRRELFPFSDIDVMFLYRPEAADQGAALSTAVLHHLWDLGFQVGHSVRTIGDCLDLAANDLTIRTSMLEARFLAGSAELFQEFRHRFTSRIVNRRVDWYILSKIDERQREYEKFGETVYLLEPNVKKSKGGLRDLHLLQWVALARFGVGTLTELANRGVLTRSDYLALTEAKDFLWLVRSLMHLHAGMAQEILSFDEQIWLAERLGYEDRPHLRGVEQFMQQYYRCTMGLHDLSMRFVDRSRSVSLWTKLSRWIPGPRMEGVFTVEGETITVPADLRMRVLDDPLLLLRLFELAQARNLRIDAHLLDLIHHSVKEMDEEPFRSPEVGRAFLRIVAGPGPVSSILSTMHKVGLLEKFVPVFATVRGLMQFNQYHKYTVDEHSLLAVGKAEALATDQGILGEVYREIHRKDILHLAVLLHDLGKGCEEDHSEVGQRIAEDLADRLVMDEQDRRTLTFLVRQHLLMSHTAFRRDPYDEKVLLPFVRAVGTPEVLRKLLVLTAADIAAVGPGVLTKWKESLLIELYLRALPELSGEREAPNDPGRLLRVVREVQAALTAMGADPMSDSDIAKELGRFPVRYMHATPPARIAMHLTAVRRLAPGEVVVETDFHADLGTCEYTVITWNSVTPGLFSKIAGVLAAHGLRILDAQILTRGDDVVLDRFQVQDPDFMGAPPLERRLEVSETIRRVLKGLESVEALLARGGRLGVDRRASVLRQSTEVRLDQETHDRLTIIDVFADDRQGMLYVIAKTIFELGLSVHAARISTRLDQVADVFYVTDARGGGKIEESSRREEIRTTLKKAIDEYLDQRPRDY</sequence>
<dbReference type="InterPro" id="IPR013546">
    <property type="entry name" value="PII_UdlTrfase/GS_AdlTrfase"/>
</dbReference>
<evidence type="ECO:0000259" key="8">
    <source>
        <dbReference type="PROSITE" id="PS51671"/>
    </source>
</evidence>
<dbReference type="CDD" id="cd00077">
    <property type="entry name" value="HDc"/>
    <property type="match status" value="1"/>
</dbReference>
<evidence type="ECO:0000256" key="7">
    <source>
        <dbReference type="HAMAP-Rule" id="MF_00277"/>
    </source>
</evidence>
<dbReference type="CDD" id="cd05401">
    <property type="entry name" value="NT_GlnE_GlnD_like"/>
    <property type="match status" value="1"/>
</dbReference>
<dbReference type="PANTHER" id="PTHR47320:SF1">
    <property type="entry name" value="BIFUNCTIONAL URIDYLYLTRANSFERASE_URIDYLYL-REMOVING ENZYME"/>
    <property type="match status" value="1"/>
</dbReference>
<evidence type="ECO:0000256" key="2">
    <source>
        <dbReference type="ARBA" id="ARBA00022695"/>
    </source>
</evidence>
<evidence type="ECO:0000256" key="4">
    <source>
        <dbReference type="ARBA" id="ARBA00022801"/>
    </source>
</evidence>
<feature type="region of interest" description="Uridylyltransferase" evidence="7">
    <location>
        <begin position="1"/>
        <end position="325"/>
    </location>
</feature>
<dbReference type="Proteomes" id="UP001179121">
    <property type="component" value="Chromosome"/>
</dbReference>
<dbReference type="SUPFAM" id="SSF81301">
    <property type="entry name" value="Nucleotidyltransferase"/>
    <property type="match status" value="1"/>
</dbReference>